<protein>
    <submittedName>
        <fullName evidence="2">Uncharacterized protein</fullName>
    </submittedName>
</protein>
<dbReference type="GeneID" id="83204300"/>
<feature type="region of interest" description="Disordered" evidence="1">
    <location>
        <begin position="55"/>
        <end position="128"/>
    </location>
</feature>
<comment type="caution">
    <text evidence="2">The sequence shown here is derived from an EMBL/GenBank/DDBJ whole genome shotgun (WGS) entry which is preliminary data.</text>
</comment>
<dbReference type="EMBL" id="JAPQKS010000005">
    <property type="protein sequence ID" value="KAJ5226476.1"/>
    <property type="molecule type" value="Genomic_DNA"/>
</dbReference>
<accession>A0A9W9TKT3</accession>
<sequence>MDPPPEPAARNTPRFPMLDISDGGDNESTFGALSEDLSPHGDRGVQLGFGFASSRDHRISRGAQDMGTISRSASFSGLEPSGESAEDSASLVSPGLGHENPDDGAVSPISAYNDDDGFRGYPPGNSRR</sequence>
<proteinExistence type="predicted"/>
<feature type="region of interest" description="Disordered" evidence="1">
    <location>
        <begin position="1"/>
        <end position="42"/>
    </location>
</feature>
<dbReference type="Proteomes" id="UP001150941">
    <property type="component" value="Unassembled WGS sequence"/>
</dbReference>
<evidence type="ECO:0000256" key="1">
    <source>
        <dbReference type="SAM" id="MobiDB-lite"/>
    </source>
</evidence>
<reference evidence="2" key="1">
    <citation type="submission" date="2022-11" db="EMBL/GenBank/DDBJ databases">
        <authorList>
            <person name="Petersen C."/>
        </authorList>
    </citation>
    <scope>NUCLEOTIDE SEQUENCE</scope>
    <source>
        <strain evidence="2">IBT 19713</strain>
    </source>
</reference>
<keyword evidence="3" id="KW-1185">Reference proteome</keyword>
<gene>
    <name evidence="2" type="ORF">N7468_007701</name>
</gene>
<evidence type="ECO:0000313" key="3">
    <source>
        <dbReference type="Proteomes" id="UP001150941"/>
    </source>
</evidence>
<organism evidence="2 3">
    <name type="scientific">Penicillium chermesinum</name>
    <dbReference type="NCBI Taxonomy" id="63820"/>
    <lineage>
        <taxon>Eukaryota</taxon>
        <taxon>Fungi</taxon>
        <taxon>Dikarya</taxon>
        <taxon>Ascomycota</taxon>
        <taxon>Pezizomycotina</taxon>
        <taxon>Eurotiomycetes</taxon>
        <taxon>Eurotiomycetidae</taxon>
        <taxon>Eurotiales</taxon>
        <taxon>Aspergillaceae</taxon>
        <taxon>Penicillium</taxon>
    </lineage>
</organism>
<name>A0A9W9TKT3_9EURO</name>
<evidence type="ECO:0000313" key="2">
    <source>
        <dbReference type="EMBL" id="KAJ5226476.1"/>
    </source>
</evidence>
<dbReference type="AlphaFoldDB" id="A0A9W9TKT3"/>
<dbReference type="RefSeq" id="XP_058329887.1">
    <property type="nucleotide sequence ID" value="XM_058476997.1"/>
</dbReference>
<reference evidence="2" key="2">
    <citation type="journal article" date="2023" name="IMA Fungus">
        <title>Comparative genomic study of the Penicillium genus elucidates a diverse pangenome and 15 lateral gene transfer events.</title>
        <authorList>
            <person name="Petersen C."/>
            <person name="Sorensen T."/>
            <person name="Nielsen M.R."/>
            <person name="Sondergaard T.E."/>
            <person name="Sorensen J.L."/>
            <person name="Fitzpatrick D.A."/>
            <person name="Frisvad J.C."/>
            <person name="Nielsen K.L."/>
        </authorList>
    </citation>
    <scope>NUCLEOTIDE SEQUENCE</scope>
    <source>
        <strain evidence="2">IBT 19713</strain>
    </source>
</reference>